<evidence type="ECO:0000256" key="4">
    <source>
        <dbReference type="ARBA" id="ARBA00013185"/>
    </source>
</evidence>
<name>A0A4R2KN78_9FIRM</name>
<evidence type="ECO:0000256" key="8">
    <source>
        <dbReference type="PIRNR" id="PIRNR005096"/>
    </source>
</evidence>
<dbReference type="InterPro" id="IPR011013">
    <property type="entry name" value="Gal_mutarotase_sf_dom"/>
</dbReference>
<dbReference type="PANTHER" id="PTHR10091">
    <property type="entry name" value="ALDOSE-1-EPIMERASE"/>
    <property type="match status" value="1"/>
</dbReference>
<dbReference type="PANTHER" id="PTHR10091:SF0">
    <property type="entry name" value="GALACTOSE MUTAROTASE"/>
    <property type="match status" value="1"/>
</dbReference>
<dbReference type="InterPro" id="IPR018052">
    <property type="entry name" value="Ald1_epimerase_CS"/>
</dbReference>
<evidence type="ECO:0000256" key="11">
    <source>
        <dbReference type="PIRSR" id="PIRSR005096-3"/>
    </source>
</evidence>
<feature type="binding site" evidence="10">
    <location>
        <position position="252"/>
    </location>
    <ligand>
        <name>beta-D-galactose</name>
        <dbReference type="ChEBI" id="CHEBI:27667"/>
    </ligand>
</feature>
<dbReference type="UniPathway" id="UPA00242"/>
<keyword evidence="6 8" id="KW-0413">Isomerase</keyword>
<evidence type="ECO:0000256" key="10">
    <source>
        <dbReference type="PIRSR" id="PIRSR005096-2"/>
    </source>
</evidence>
<dbReference type="InterPro" id="IPR015443">
    <property type="entry name" value="Aldose_1-epimerase"/>
</dbReference>
<dbReference type="GO" id="GO:0030246">
    <property type="term" value="F:carbohydrate binding"/>
    <property type="evidence" value="ECO:0007669"/>
    <property type="project" value="InterPro"/>
</dbReference>
<dbReference type="GO" id="GO:0033499">
    <property type="term" value="P:galactose catabolic process via UDP-galactose, Leloir pathway"/>
    <property type="evidence" value="ECO:0007669"/>
    <property type="project" value="TreeGrafter"/>
</dbReference>
<dbReference type="RefSeq" id="WP_132246151.1">
    <property type="nucleotide sequence ID" value="NZ_SLWV01000018.1"/>
</dbReference>
<dbReference type="GO" id="GO:0005737">
    <property type="term" value="C:cytoplasm"/>
    <property type="evidence" value="ECO:0007669"/>
    <property type="project" value="TreeGrafter"/>
</dbReference>
<comment type="similarity">
    <text evidence="3 8">Belongs to the aldose epimerase family.</text>
</comment>
<feature type="active site" description="Proton acceptor" evidence="9">
    <location>
        <position position="314"/>
    </location>
</feature>
<evidence type="ECO:0000256" key="1">
    <source>
        <dbReference type="ARBA" id="ARBA00001614"/>
    </source>
</evidence>
<dbReference type="AlphaFoldDB" id="A0A4R2KN78"/>
<dbReference type="InterPro" id="IPR014718">
    <property type="entry name" value="GH-type_carb-bd"/>
</dbReference>
<organism evidence="12 13">
    <name type="scientific">Marinisporobacter balticus</name>
    <dbReference type="NCBI Taxonomy" id="2018667"/>
    <lineage>
        <taxon>Bacteria</taxon>
        <taxon>Bacillati</taxon>
        <taxon>Bacillota</taxon>
        <taxon>Clostridia</taxon>
        <taxon>Peptostreptococcales</taxon>
        <taxon>Thermotaleaceae</taxon>
        <taxon>Marinisporobacter</taxon>
    </lineage>
</organism>
<dbReference type="GO" id="GO:0006006">
    <property type="term" value="P:glucose metabolic process"/>
    <property type="evidence" value="ECO:0007669"/>
    <property type="project" value="TreeGrafter"/>
</dbReference>
<protein>
    <recommendedName>
        <fullName evidence="5 8">Aldose 1-epimerase</fullName>
        <ecNumber evidence="4 8">5.1.3.3</ecNumber>
    </recommendedName>
</protein>
<feature type="binding site" evidence="11">
    <location>
        <begin position="180"/>
        <end position="182"/>
    </location>
    <ligand>
        <name>beta-D-galactose</name>
        <dbReference type="ChEBI" id="CHEBI:27667"/>
    </ligand>
</feature>
<comment type="pathway">
    <text evidence="2 8">Carbohydrate metabolism; hexose metabolism.</text>
</comment>
<dbReference type="NCBIfam" id="NF008277">
    <property type="entry name" value="PRK11055.1"/>
    <property type="match status" value="1"/>
</dbReference>
<dbReference type="Pfam" id="PF01263">
    <property type="entry name" value="Aldose_epim"/>
    <property type="match status" value="1"/>
</dbReference>
<comment type="caution">
    <text evidence="12">The sequence shown here is derived from an EMBL/GenBank/DDBJ whole genome shotgun (WGS) entry which is preliminary data.</text>
</comment>
<dbReference type="EMBL" id="SLWV01000018">
    <property type="protein sequence ID" value="TCO72256.1"/>
    <property type="molecule type" value="Genomic_DNA"/>
</dbReference>
<dbReference type="PROSITE" id="PS00545">
    <property type="entry name" value="ALDOSE_1_EPIMERASE"/>
    <property type="match status" value="1"/>
</dbReference>
<dbReference type="InterPro" id="IPR047215">
    <property type="entry name" value="Galactose_mutarotase-like"/>
</dbReference>
<keyword evidence="7 8" id="KW-0119">Carbohydrate metabolism</keyword>
<dbReference type="Gene3D" id="2.70.98.10">
    <property type="match status" value="1"/>
</dbReference>
<evidence type="ECO:0000256" key="9">
    <source>
        <dbReference type="PIRSR" id="PIRSR005096-1"/>
    </source>
</evidence>
<evidence type="ECO:0000313" key="12">
    <source>
        <dbReference type="EMBL" id="TCO72256.1"/>
    </source>
</evidence>
<dbReference type="GO" id="GO:0004034">
    <property type="term" value="F:aldose 1-epimerase activity"/>
    <property type="evidence" value="ECO:0007669"/>
    <property type="project" value="UniProtKB-EC"/>
</dbReference>
<accession>A0A4R2KN78</accession>
<comment type="catalytic activity">
    <reaction evidence="1 8">
        <text>alpha-D-glucose = beta-D-glucose</text>
        <dbReference type="Rhea" id="RHEA:10264"/>
        <dbReference type="ChEBI" id="CHEBI:15903"/>
        <dbReference type="ChEBI" id="CHEBI:17925"/>
        <dbReference type="EC" id="5.1.3.3"/>
    </reaction>
</comment>
<feature type="active site" description="Proton donor" evidence="9">
    <location>
        <position position="180"/>
    </location>
</feature>
<evidence type="ECO:0000256" key="3">
    <source>
        <dbReference type="ARBA" id="ARBA00006206"/>
    </source>
</evidence>
<evidence type="ECO:0000256" key="5">
    <source>
        <dbReference type="ARBA" id="ARBA00014165"/>
    </source>
</evidence>
<keyword evidence="13" id="KW-1185">Reference proteome</keyword>
<dbReference type="OrthoDB" id="9779408at2"/>
<dbReference type="InterPro" id="IPR008183">
    <property type="entry name" value="Aldose_1/G6P_1-epimerase"/>
</dbReference>
<evidence type="ECO:0000256" key="7">
    <source>
        <dbReference type="ARBA" id="ARBA00023277"/>
    </source>
</evidence>
<sequence>MKILKECFGQLKSGEEVLEYSMINENGFKVKILNYGGIIRAMLAPNKHGQFENIVLGFDHIRDYEEKSPYFGAIVGRVAGRISNASFKIDNNTYKLVKNNGKHHIHGGNKGFDKVIWKVEEIIQKNHIRLKMGYLSCDGEEGFPGNLSVEVTYTLNNQDELEIRYSAVSDQKTIINLTNHTYFNLSGNLKEDILNHKLMINADQVAFVDKETIPTGEFVDVEKGVFDFRQGKKVGTDMKKEEVQLIHCGGYDHPWILNKDHAFQVKLEDENSGRSMEVTTDRPIVVCYAGNQIGEDLILSGNRKSEKNLGICLETQDYPDAINQDHFPTKIYRPAEAYEAYTKYKFHIK</sequence>
<evidence type="ECO:0000313" key="13">
    <source>
        <dbReference type="Proteomes" id="UP000294919"/>
    </source>
</evidence>
<proteinExistence type="inferred from homology"/>
<evidence type="ECO:0000256" key="6">
    <source>
        <dbReference type="ARBA" id="ARBA00023235"/>
    </source>
</evidence>
<reference evidence="12 13" key="1">
    <citation type="submission" date="2019-03" db="EMBL/GenBank/DDBJ databases">
        <title>Genomic Encyclopedia of Type Strains, Phase IV (KMG-IV): sequencing the most valuable type-strain genomes for metagenomic binning, comparative biology and taxonomic classification.</title>
        <authorList>
            <person name="Goeker M."/>
        </authorList>
    </citation>
    <scope>NUCLEOTIDE SEQUENCE [LARGE SCALE GENOMIC DNA]</scope>
    <source>
        <strain evidence="12 13">DSM 102940</strain>
    </source>
</reference>
<dbReference type="SUPFAM" id="SSF74650">
    <property type="entry name" value="Galactose mutarotase-like"/>
    <property type="match status" value="1"/>
</dbReference>
<gene>
    <name evidence="12" type="ORF">EV214_1186</name>
</gene>
<dbReference type="PIRSF" id="PIRSF005096">
    <property type="entry name" value="GALM"/>
    <property type="match status" value="1"/>
</dbReference>
<dbReference type="EC" id="5.1.3.3" evidence="4 8"/>
<dbReference type="Proteomes" id="UP000294919">
    <property type="component" value="Unassembled WGS sequence"/>
</dbReference>
<evidence type="ECO:0000256" key="2">
    <source>
        <dbReference type="ARBA" id="ARBA00005028"/>
    </source>
</evidence>
<dbReference type="CDD" id="cd09019">
    <property type="entry name" value="galactose_mutarotase_like"/>
    <property type="match status" value="1"/>
</dbReference>